<feature type="compositionally biased region" description="Basic and acidic residues" evidence="2">
    <location>
        <begin position="344"/>
        <end position="366"/>
    </location>
</feature>
<feature type="compositionally biased region" description="Pro residues" evidence="2">
    <location>
        <begin position="664"/>
        <end position="673"/>
    </location>
</feature>
<feature type="region of interest" description="Disordered" evidence="2">
    <location>
        <begin position="54"/>
        <end position="702"/>
    </location>
</feature>
<feature type="compositionally biased region" description="Basic and acidic residues" evidence="2">
    <location>
        <begin position="459"/>
        <end position="495"/>
    </location>
</feature>
<dbReference type="Proteomes" id="UP000326062">
    <property type="component" value="Chromosome 21"/>
</dbReference>
<feature type="compositionally biased region" description="Low complexity" evidence="2">
    <location>
        <begin position="547"/>
        <end position="572"/>
    </location>
</feature>
<sequence>MSFQRNVRLLGPTAKGKDGKKYSSLNLFDTYKGKSLEIQKPAVAPRHGLQSLGKVAIARRMPPPANLPSLKAENKGNDPNVSLVPKDGTGWASKQEQSDPKSSDASTAQQPESQPLPASQTPASNQSKRPPAAPENTPSVPSGVKSWAQASVTHGAHGDGGRASSLLSRFSREEFPSLQAAGDQDKAAKERESAEQSDGGGRGPDELEGPDSKLHHGHDPRGGLQPSGPPQFPPYRGMMPPFMYPPHLPFPPPYGPQGPYRYPTPEGPSRFPRVAGPRGSGPPMRLVQPVGRPSILKEDNLKEFDQLDQENDDGWAGAHEEVDYTEKLKFSDEEDGRDSDEEGAEGHKESQSAAGEERPPEADGKKGNSPSSEPPPPKTAWAETSRPPETEPGPPAPKPPPPPPHRGPAGNWGPPGDYPDRGGPPCKPPAPEDEDEAWRQRRKQSSSEISLAVERARRRREEEERRMQEERRAACAEKLKQLDEKFGAPDKRLKAEPTAPPATPPAPAPPPAVPKELSTPPAPPPAPVPTPEKEPEEPAQSSPAQSTPTPGVAPTPTAVSGGGSTSSTSSGSFEASAVEPQVPSKEGPEPPEEVPSPATPPAPKVEPKGDGVGPTRQPPSQGLGYPKYQKSLPPRFQRQQQEQLSKQQQQQQWQQQQQGSAQPTPVPPSPPQPVTMGAVPAPQAPPPPPKALYPGALGRPPPMPPMNFDPRWMMIPPYVDPRLLQGRPPLDFYPPGVHPSGLVPREGSSSEPFERHAPPLLRDRGTPPVDPKLAWVGDVFTTTPADPRPLTSPLRQAADEDEKGMRSETPPVPPPPPYLASYPGFPENGAPGPPIPRFPLEEPAPPGPRPLPWPPGNEEATKMQAPPPKKETPKEEAPQLTGPETGRKPSRGIGGQGPPPPCRESRTETRWGPRPGSSRRGIPPEEPGAPPRRAGPIKKPPPPAKVEELPPNPKPLEQGDETPKAPKPDPLKTAKGKIGGPKETPPSGNLSPAPRLRRDYSYERAGPTSCQGRGRGEYFARGRGFRGTYGGRGRGGTGGPNHPPPRGRTASETRSEGSEYEEIPKRRRQRGSETGSETHESDLAPSDKEAPTPKEGVLTQVPPAAPSSGAPPSPAPARFSTARGGRVFTPRGVPSRRGRGGGRPPPPICPGWSPPAKSLAPKKPPKGPMPPNKEPLKEKLIPGPLSPMARGGSSGGNNVGMGVEDVERPRRRRHGRAQQQDKPPGFRRLKQERENAARGAEGKPSSLVLPASTPGSEEALTTVAVPPPPRQAAAKSPDLSNQNSDQANEEWETASESSDFASERRGDKEAPPPALLTPKAVGTHGGSGGGAGSGISTMSHGDLSQRAKDLSKRSFSSQRPGMERQNRRPGPSSKSGGGGGSSGGGGGGPGGRAGPGRGDKRSWPSPKNRSRPPEERTPGLPLPPPPPSSSAVFRLDQVIHSNPAGIQQALAQLSSRQGSAAAPVGHPRPKPGPPQTSQGPFPRPPARYDPQRANNDDVSSDPHFEEPGPMVRGMGGTARDSAGVNPFPPKTESLPPSHSSGFLGPKPEGSSPQGEFRDAGTEALTPHIWNRLHSATSRKSYQPGSMEPWMEPLSPFEDVAGTEMSQSDSGVDLSGDSQVSSGPCSQRSSPDGGLKGAAEGPPKRPGGPSPLNAVPGEGPPGSEPSEPPRRRPPAPHDGDRKELPREQPLPPGPIGTERLQRTDRGPEPGPSGRTIDLDSDLCLVVGDSLKAEKELTASLLPSASASAEPQSKNLASGHCGPETSSSGQHFSQVSGGAIDSQLHPNSGGFRPGTPSLHTYRSQPLYLPTGPAPPSALLSGVAVKGQFLDFSALQATELGKLPAGVLYPPPSFLYSPAFCPSPLPDSPLFQVRQDLPSPSDFYSAPLQPGGQSGFLPSGAPAQQMLLPMVDSQLPVVNFGSLPPAPPPAPPPLSLLPVGPPLQPPSLAVRPPPAPATRVLPSPTRPFGPSLGRVELHPVELKPFQDYRKLNSNLGGPGSSRTSPSGRSFSGLNSRLKAPPSTYSGVFRTQRIDLYQQASPPDALRWMPKPWERTGPPSQGGPSRRAEEPGSRGDKEPGLPPPR</sequence>
<feature type="compositionally biased region" description="Polar residues" evidence="2">
    <location>
        <begin position="103"/>
        <end position="128"/>
    </location>
</feature>
<feature type="compositionally biased region" description="Basic and acidic residues" evidence="2">
    <location>
        <begin position="1076"/>
        <end position="1092"/>
    </location>
</feature>
<feature type="region of interest" description="Disordered" evidence="2">
    <location>
        <begin position="1986"/>
        <end position="2081"/>
    </location>
</feature>
<feature type="compositionally biased region" description="Gly residues" evidence="2">
    <location>
        <begin position="1025"/>
        <end position="1039"/>
    </location>
</feature>
<protein>
    <recommendedName>
        <fullName evidence="3">BAT2 N-terminal domain-containing protein</fullName>
    </recommendedName>
</protein>
<feature type="compositionally biased region" description="Gly residues" evidence="2">
    <location>
        <begin position="1323"/>
        <end position="1333"/>
    </location>
</feature>
<feature type="compositionally biased region" description="Basic and acidic residues" evidence="2">
    <location>
        <begin position="318"/>
        <end position="331"/>
    </location>
</feature>
<feature type="compositionally biased region" description="Pro residues" evidence="2">
    <location>
        <begin position="1103"/>
        <end position="1115"/>
    </location>
</feature>
<keyword evidence="5" id="KW-1185">Reference proteome</keyword>
<proteinExistence type="predicted"/>
<feature type="domain" description="BAT2 N-terminal" evidence="3">
    <location>
        <begin position="9"/>
        <end position="193"/>
    </location>
</feature>
<dbReference type="Pfam" id="PF07001">
    <property type="entry name" value="BAT2_N"/>
    <property type="match status" value="1"/>
</dbReference>
<dbReference type="EMBL" id="VCEB01000023">
    <property type="protein sequence ID" value="KAB0354240.1"/>
    <property type="molecule type" value="Genomic_DNA"/>
</dbReference>
<dbReference type="PANTHER" id="PTHR14038">
    <property type="entry name" value="BAT2 HLA-B-ASSOCIATED TRANSCRIPT 2"/>
    <property type="match status" value="1"/>
</dbReference>
<feature type="compositionally biased region" description="Basic and acidic residues" evidence="2">
    <location>
        <begin position="1301"/>
        <end position="1310"/>
    </location>
</feature>
<feature type="compositionally biased region" description="Basic and acidic residues" evidence="2">
    <location>
        <begin position="2062"/>
        <end position="2075"/>
    </location>
</feature>
<feature type="compositionally biased region" description="Basic and acidic residues" evidence="2">
    <location>
        <begin position="961"/>
        <end position="972"/>
    </location>
</feature>
<feature type="compositionally biased region" description="Acidic residues" evidence="2">
    <location>
        <begin position="332"/>
        <end position="343"/>
    </location>
</feature>
<feature type="region of interest" description="Disordered" evidence="2">
    <location>
        <begin position="1942"/>
        <end position="1972"/>
    </location>
</feature>
<feature type="compositionally biased region" description="Pro residues" evidence="2">
    <location>
        <begin position="1143"/>
        <end position="1153"/>
    </location>
</feature>
<feature type="compositionally biased region" description="Pro residues" evidence="2">
    <location>
        <begin position="831"/>
        <end position="855"/>
    </location>
</feature>
<feature type="compositionally biased region" description="Pro residues" evidence="2">
    <location>
        <begin position="498"/>
        <end position="513"/>
    </location>
</feature>
<feature type="compositionally biased region" description="Polar residues" evidence="2">
    <location>
        <begin position="1762"/>
        <end position="1774"/>
    </location>
</feature>
<evidence type="ECO:0000256" key="2">
    <source>
        <dbReference type="SAM" id="MobiDB-lite"/>
    </source>
</evidence>
<feature type="compositionally biased region" description="Basic and acidic residues" evidence="2">
    <location>
        <begin position="1666"/>
        <end position="1685"/>
    </location>
</feature>
<feature type="compositionally biased region" description="Pro residues" evidence="2">
    <location>
        <begin position="593"/>
        <end position="604"/>
    </location>
</feature>
<evidence type="ECO:0000256" key="1">
    <source>
        <dbReference type="ARBA" id="ARBA00022553"/>
    </source>
</evidence>
<feature type="compositionally biased region" description="Pro residues" evidence="2">
    <location>
        <begin position="242"/>
        <end position="256"/>
    </location>
</feature>
<feature type="region of interest" description="Disordered" evidence="2">
    <location>
        <begin position="1"/>
        <end position="23"/>
    </location>
</feature>
<organism evidence="4 5">
    <name type="scientific">Muntiacus reevesi</name>
    <name type="common">Reeves' muntjac</name>
    <name type="synonym">Cervus reevesi</name>
    <dbReference type="NCBI Taxonomy" id="9886"/>
    <lineage>
        <taxon>Eukaryota</taxon>
        <taxon>Metazoa</taxon>
        <taxon>Chordata</taxon>
        <taxon>Craniata</taxon>
        <taxon>Vertebrata</taxon>
        <taxon>Euteleostomi</taxon>
        <taxon>Mammalia</taxon>
        <taxon>Eutheria</taxon>
        <taxon>Laurasiatheria</taxon>
        <taxon>Artiodactyla</taxon>
        <taxon>Ruminantia</taxon>
        <taxon>Pecora</taxon>
        <taxon>Cervidae</taxon>
        <taxon>Muntiacinae</taxon>
        <taxon>Muntiacus</taxon>
    </lineage>
</organism>
<feature type="compositionally biased region" description="Basic and acidic residues" evidence="2">
    <location>
        <begin position="1343"/>
        <end position="1352"/>
    </location>
</feature>
<dbReference type="GO" id="GO:0030154">
    <property type="term" value="P:cell differentiation"/>
    <property type="evidence" value="ECO:0007669"/>
    <property type="project" value="TreeGrafter"/>
</dbReference>
<feature type="compositionally biased region" description="Pro residues" evidence="2">
    <location>
        <begin position="938"/>
        <end position="954"/>
    </location>
</feature>
<accession>A0A5N3VYH4</accession>
<comment type="caution">
    <text evidence="4">The sequence shown here is derived from an EMBL/GenBank/DDBJ whole genome shotgun (WGS) entry which is preliminary data.</text>
</comment>
<feature type="compositionally biased region" description="Low complexity" evidence="2">
    <location>
        <begin position="1997"/>
        <end position="2009"/>
    </location>
</feature>
<evidence type="ECO:0000313" key="4">
    <source>
        <dbReference type="EMBL" id="KAB0354240.1"/>
    </source>
</evidence>
<feature type="compositionally biased region" description="Low complexity" evidence="2">
    <location>
        <begin position="912"/>
        <end position="921"/>
    </location>
</feature>
<keyword evidence="1" id="KW-0597">Phosphoprotein</keyword>
<feature type="compositionally biased region" description="Basic and acidic residues" evidence="2">
    <location>
        <begin position="295"/>
        <end position="305"/>
    </location>
</feature>
<feature type="region of interest" description="Disordered" evidence="2">
    <location>
        <begin position="1741"/>
        <end position="1805"/>
    </location>
</feature>
<dbReference type="InterPro" id="IPR033184">
    <property type="entry name" value="PRRC2"/>
</dbReference>
<feature type="compositionally biased region" description="Pro residues" evidence="2">
    <location>
        <begin position="390"/>
        <end position="406"/>
    </location>
</feature>
<dbReference type="InterPro" id="IPR009738">
    <property type="entry name" value="BAT2_N"/>
</dbReference>
<feature type="compositionally biased region" description="Low complexity" evidence="2">
    <location>
        <begin position="637"/>
        <end position="658"/>
    </location>
</feature>
<feature type="compositionally biased region" description="Pro residues" evidence="2">
    <location>
        <begin position="1942"/>
        <end position="1953"/>
    </location>
</feature>
<name>A0A5N3VYH4_MUNRE</name>
<feature type="compositionally biased region" description="Basic and acidic residues" evidence="2">
    <location>
        <begin position="183"/>
        <end position="194"/>
    </location>
</feature>
<feature type="compositionally biased region" description="Polar residues" evidence="2">
    <location>
        <begin position="1603"/>
        <end position="1629"/>
    </location>
</feature>
<feature type="compositionally biased region" description="Polar residues" evidence="2">
    <location>
        <begin position="1449"/>
        <end position="1458"/>
    </location>
</feature>
<feature type="compositionally biased region" description="Polar residues" evidence="2">
    <location>
        <begin position="1573"/>
        <end position="1583"/>
    </location>
</feature>
<reference evidence="4 5" key="1">
    <citation type="submission" date="2019-06" db="EMBL/GenBank/DDBJ databases">
        <title>Discovery of a novel chromosome fission-fusion reversal in muntjac.</title>
        <authorList>
            <person name="Mudd A.B."/>
            <person name="Bredeson J.V."/>
            <person name="Baum R."/>
            <person name="Hockemeyer D."/>
            <person name="Rokhsar D.S."/>
        </authorList>
    </citation>
    <scope>NUCLEOTIDE SEQUENCE [LARGE SCALE GENOMIC DNA]</scope>
    <source>
        <strain evidence="4">UCam_UCB_Mr</strain>
        <tissue evidence="4">Fibroblast cell line</tissue>
    </source>
</reference>
<feature type="compositionally biased region" description="Gly residues" evidence="2">
    <location>
        <begin position="1375"/>
        <end position="1396"/>
    </location>
</feature>
<evidence type="ECO:0000259" key="3">
    <source>
        <dbReference type="Pfam" id="PF07001"/>
    </source>
</evidence>
<gene>
    <name evidence="4" type="ORF">FD755_022778</name>
</gene>
<feature type="compositionally biased region" description="Basic and acidic residues" evidence="2">
    <location>
        <begin position="868"/>
        <end position="877"/>
    </location>
</feature>
<feature type="compositionally biased region" description="Basic and acidic residues" evidence="2">
    <location>
        <begin position="752"/>
        <end position="765"/>
    </location>
</feature>
<dbReference type="PANTHER" id="PTHR14038:SF5">
    <property type="entry name" value="PROTEIN PRRC2A"/>
    <property type="match status" value="1"/>
</dbReference>
<feature type="compositionally biased region" description="Pro residues" evidence="2">
    <location>
        <begin position="520"/>
        <end position="530"/>
    </location>
</feature>
<feature type="compositionally biased region" description="Pro residues" evidence="2">
    <location>
        <begin position="682"/>
        <end position="691"/>
    </location>
</feature>
<feature type="compositionally biased region" description="Basic and acidic residues" evidence="2">
    <location>
        <begin position="210"/>
        <end position="221"/>
    </location>
</feature>
<evidence type="ECO:0000313" key="5">
    <source>
        <dbReference type="Proteomes" id="UP000326062"/>
    </source>
</evidence>
<feature type="region of interest" description="Disordered" evidence="2">
    <location>
        <begin position="730"/>
        <end position="1720"/>
    </location>
</feature>